<organism evidence="2 3">
    <name type="scientific">Floridaenema flaviceps BLCC-F50</name>
    <dbReference type="NCBI Taxonomy" id="3153642"/>
    <lineage>
        <taxon>Bacteria</taxon>
        <taxon>Bacillati</taxon>
        <taxon>Cyanobacteriota</taxon>
        <taxon>Cyanophyceae</taxon>
        <taxon>Oscillatoriophycideae</taxon>
        <taxon>Aerosakkonematales</taxon>
        <taxon>Aerosakkonemataceae</taxon>
        <taxon>Floridanema</taxon>
        <taxon>Floridanema flaviceps</taxon>
    </lineage>
</organism>
<dbReference type="Proteomes" id="UP001576784">
    <property type="component" value="Unassembled WGS sequence"/>
</dbReference>
<reference evidence="2 3" key="1">
    <citation type="submission" date="2024-09" db="EMBL/GenBank/DDBJ databases">
        <title>Floridaenema gen nov. (Aerosakkonemataceae, Aerosakkonematales ord. nov., Cyanobacteria) from benthic tropical and subtropical fresh waters, with the description of four new species.</title>
        <authorList>
            <person name="Moretto J.A."/>
            <person name="Berthold D.E."/>
            <person name="Lefler F.W."/>
            <person name="Huang I.-S."/>
            <person name="Laughinghouse H. IV."/>
        </authorList>
    </citation>
    <scope>NUCLEOTIDE SEQUENCE [LARGE SCALE GENOMIC DNA]</scope>
    <source>
        <strain evidence="2 3">BLCC-F50</strain>
    </source>
</reference>
<dbReference type="RefSeq" id="WP_413263213.1">
    <property type="nucleotide sequence ID" value="NZ_JBHFNR010000078.1"/>
</dbReference>
<feature type="transmembrane region" description="Helical" evidence="1">
    <location>
        <begin position="169"/>
        <end position="191"/>
    </location>
</feature>
<feature type="transmembrane region" description="Helical" evidence="1">
    <location>
        <begin position="79"/>
        <end position="98"/>
    </location>
</feature>
<comment type="caution">
    <text evidence="2">The sequence shown here is derived from an EMBL/GenBank/DDBJ whole genome shotgun (WGS) entry which is preliminary data.</text>
</comment>
<accession>A0ABV4XRH9</accession>
<evidence type="ECO:0000256" key="1">
    <source>
        <dbReference type="SAM" id="Phobius"/>
    </source>
</evidence>
<name>A0ABV4XRH9_9CYAN</name>
<keyword evidence="1" id="KW-1133">Transmembrane helix</keyword>
<dbReference type="EMBL" id="JBHFNR010000078">
    <property type="protein sequence ID" value="MFB2893554.1"/>
    <property type="molecule type" value="Genomic_DNA"/>
</dbReference>
<keyword evidence="1" id="KW-0812">Transmembrane</keyword>
<feature type="transmembrane region" description="Helical" evidence="1">
    <location>
        <begin position="20"/>
        <end position="41"/>
    </location>
</feature>
<keyword evidence="1" id="KW-0472">Membrane</keyword>
<evidence type="ECO:0000313" key="2">
    <source>
        <dbReference type="EMBL" id="MFB2893554.1"/>
    </source>
</evidence>
<evidence type="ECO:0000313" key="3">
    <source>
        <dbReference type="Proteomes" id="UP001576784"/>
    </source>
</evidence>
<keyword evidence="3" id="KW-1185">Reference proteome</keyword>
<protein>
    <submittedName>
        <fullName evidence="2">Uncharacterized protein</fullName>
    </submittedName>
</protein>
<gene>
    <name evidence="2" type="ORF">ACE1CI_11640</name>
</gene>
<feature type="transmembrane region" description="Helical" evidence="1">
    <location>
        <begin position="47"/>
        <end position="67"/>
    </location>
</feature>
<sequence length="202" mass="23106">MASNNQNPSFNKFTAFLKEYYNLAALVAPIILVPVTNIISLSYKSQALFLMTFSFLACLVCIWLIFSLRNNIESKLFNFLPYIFIFIGFLSIVFYYSFLQESIKEMKIVLNAAKEAASIHGHFTQESVRNLNDKFGESIAKQIMEGQVNYSDNSFILNNTQMDAIPNGLILLLLFIAILLCFESTFILLTLRDFVRSDRQSN</sequence>
<proteinExistence type="predicted"/>